<dbReference type="InterPro" id="IPR001471">
    <property type="entry name" value="AP2/ERF_dom"/>
</dbReference>
<dbReference type="FunFam" id="3.30.730.10:FF:000001">
    <property type="entry name" value="Ethylene-responsive transcription factor 2"/>
    <property type="match status" value="1"/>
</dbReference>
<feature type="region of interest" description="Disordered" evidence="6">
    <location>
        <begin position="69"/>
        <end position="91"/>
    </location>
</feature>
<protein>
    <submittedName>
        <fullName evidence="9">Ethylene-responsive transcription factor CRF2-like</fullName>
    </submittedName>
</protein>
<gene>
    <name evidence="9" type="primary">LOC101509365</name>
</gene>
<evidence type="ECO:0000259" key="7">
    <source>
        <dbReference type="PROSITE" id="PS51032"/>
    </source>
</evidence>
<evidence type="ECO:0000313" key="9">
    <source>
        <dbReference type="RefSeq" id="XP_004511530.1"/>
    </source>
</evidence>
<keyword evidence="3" id="KW-0238">DNA-binding</keyword>
<evidence type="ECO:0000256" key="4">
    <source>
        <dbReference type="ARBA" id="ARBA00023163"/>
    </source>
</evidence>
<dbReference type="PRINTS" id="PR00367">
    <property type="entry name" value="ETHRSPELEMNT"/>
</dbReference>
<dbReference type="KEGG" id="cam:101509365"/>
<dbReference type="PANTHER" id="PTHR31194:SF140">
    <property type="entry name" value="ETHYLENE-RESPONSIVE TRANSCRIPTION FACTOR CRF2"/>
    <property type="match status" value="1"/>
</dbReference>
<dbReference type="CDD" id="cd00018">
    <property type="entry name" value="AP2"/>
    <property type="match status" value="1"/>
</dbReference>
<dbReference type="PaxDb" id="3827-XP_004511530.1"/>
<evidence type="ECO:0000256" key="1">
    <source>
        <dbReference type="ARBA" id="ARBA00004123"/>
    </source>
</evidence>
<dbReference type="OrthoDB" id="777519at2759"/>
<dbReference type="GeneID" id="101509365"/>
<dbReference type="GO" id="GO:0003677">
    <property type="term" value="F:DNA binding"/>
    <property type="evidence" value="ECO:0007669"/>
    <property type="project" value="UniProtKB-KW"/>
</dbReference>
<dbReference type="RefSeq" id="XP_004511530.1">
    <property type="nucleotide sequence ID" value="XM_004511473.3"/>
</dbReference>
<feature type="domain" description="AP2/ERF" evidence="7">
    <location>
        <begin position="102"/>
        <end position="159"/>
    </location>
</feature>
<evidence type="ECO:0000313" key="8">
    <source>
        <dbReference type="Proteomes" id="UP000087171"/>
    </source>
</evidence>
<dbReference type="AlphaFoldDB" id="A0A1S2YXJ4"/>
<sequence>MTFKKHIHHFNVTKEQTLNQPYPKLVRITVTDEDATDSSSDEEEPSNRNRGKKIINEIVIEPCVNENNAASSGVVSRKRNRATGRGKTRVPASRLVSYSGKKYRGVRQRPWGKWAAEIRDPARGVRVWLGTFETAEEAAMVYDNAAIKMRGPDALTNFITPPATCQLLSSENKNQKAHNPPLPGNNGYNSGEESQNKSSIFSPNSVLQCCSSSEEVADSSVITSKDDECSYVASKVESESRFSIPSDLMFDFQVSSSLANDAFENLNSNIFYGDIDWNGSSEVFDFGLESFITHRERDIFQDIDDLFASDPLLAL</sequence>
<evidence type="ECO:0000256" key="2">
    <source>
        <dbReference type="ARBA" id="ARBA00023015"/>
    </source>
</evidence>
<organism evidence="8 9">
    <name type="scientific">Cicer arietinum</name>
    <name type="common">Chickpea</name>
    <name type="synonym">Garbanzo</name>
    <dbReference type="NCBI Taxonomy" id="3827"/>
    <lineage>
        <taxon>Eukaryota</taxon>
        <taxon>Viridiplantae</taxon>
        <taxon>Streptophyta</taxon>
        <taxon>Embryophyta</taxon>
        <taxon>Tracheophyta</taxon>
        <taxon>Spermatophyta</taxon>
        <taxon>Magnoliopsida</taxon>
        <taxon>eudicotyledons</taxon>
        <taxon>Gunneridae</taxon>
        <taxon>Pentapetalae</taxon>
        <taxon>rosids</taxon>
        <taxon>fabids</taxon>
        <taxon>Fabales</taxon>
        <taxon>Fabaceae</taxon>
        <taxon>Papilionoideae</taxon>
        <taxon>50 kb inversion clade</taxon>
        <taxon>NPAAA clade</taxon>
        <taxon>Hologalegina</taxon>
        <taxon>IRL clade</taxon>
        <taxon>Cicereae</taxon>
        <taxon>Cicer</taxon>
    </lineage>
</organism>
<dbReference type="STRING" id="3827.A0A1S2YXJ4"/>
<dbReference type="SUPFAM" id="SSF54171">
    <property type="entry name" value="DNA-binding domain"/>
    <property type="match status" value="1"/>
</dbReference>
<feature type="compositionally biased region" description="Basic residues" evidence="6">
    <location>
        <begin position="76"/>
        <end position="88"/>
    </location>
</feature>
<name>A0A1S2YXJ4_CICAR</name>
<evidence type="ECO:0000256" key="5">
    <source>
        <dbReference type="ARBA" id="ARBA00023242"/>
    </source>
</evidence>
<keyword evidence="8" id="KW-1185">Reference proteome</keyword>
<reference evidence="8" key="1">
    <citation type="journal article" date="2013" name="Nat. Biotechnol.">
        <title>Draft genome sequence of chickpea (Cicer arietinum) provides a resource for trait improvement.</title>
        <authorList>
            <person name="Varshney R.K."/>
            <person name="Song C."/>
            <person name="Saxena R.K."/>
            <person name="Azam S."/>
            <person name="Yu S."/>
            <person name="Sharpe A.G."/>
            <person name="Cannon S."/>
            <person name="Baek J."/>
            <person name="Rosen B.D."/>
            <person name="Tar'an B."/>
            <person name="Millan T."/>
            <person name="Zhang X."/>
            <person name="Ramsay L.D."/>
            <person name="Iwata A."/>
            <person name="Wang Y."/>
            <person name="Nelson W."/>
            <person name="Farmer A.D."/>
            <person name="Gaur P.M."/>
            <person name="Soderlund C."/>
            <person name="Penmetsa R.V."/>
            <person name="Xu C."/>
            <person name="Bharti A.K."/>
            <person name="He W."/>
            <person name="Winter P."/>
            <person name="Zhao S."/>
            <person name="Hane J.K."/>
            <person name="Carrasquilla-Garcia N."/>
            <person name="Condie J.A."/>
            <person name="Upadhyaya H.D."/>
            <person name="Luo M.C."/>
            <person name="Thudi M."/>
            <person name="Gowda C.L."/>
            <person name="Singh N.P."/>
            <person name="Lichtenzveig J."/>
            <person name="Gali K.K."/>
            <person name="Rubio J."/>
            <person name="Nadarajan N."/>
            <person name="Dolezel J."/>
            <person name="Bansal K.C."/>
            <person name="Xu X."/>
            <person name="Edwards D."/>
            <person name="Zhang G."/>
            <person name="Kahl G."/>
            <person name="Gil J."/>
            <person name="Singh K.B."/>
            <person name="Datta S.K."/>
            <person name="Jackson S.A."/>
            <person name="Wang J."/>
            <person name="Cook D.R."/>
        </authorList>
    </citation>
    <scope>NUCLEOTIDE SEQUENCE [LARGE SCALE GENOMIC DNA]</scope>
    <source>
        <strain evidence="8">cv. CDC Frontier</strain>
    </source>
</reference>
<feature type="region of interest" description="Disordered" evidence="6">
    <location>
        <begin position="32"/>
        <end position="51"/>
    </location>
</feature>
<dbReference type="InterPro" id="IPR036955">
    <property type="entry name" value="AP2/ERF_dom_sf"/>
</dbReference>
<dbReference type="Pfam" id="PF00847">
    <property type="entry name" value="AP2"/>
    <property type="match status" value="1"/>
</dbReference>
<dbReference type="PANTHER" id="PTHR31194">
    <property type="entry name" value="SHN SHINE , DNA BINDING / TRANSCRIPTION FACTOR"/>
    <property type="match status" value="1"/>
</dbReference>
<dbReference type="InterPro" id="IPR016177">
    <property type="entry name" value="DNA-bd_dom_sf"/>
</dbReference>
<dbReference type="Gene3D" id="3.30.730.10">
    <property type="entry name" value="AP2/ERF domain"/>
    <property type="match status" value="1"/>
</dbReference>
<dbReference type="GO" id="GO:0005634">
    <property type="term" value="C:nucleus"/>
    <property type="evidence" value="ECO:0007669"/>
    <property type="project" value="UniProtKB-SubCell"/>
</dbReference>
<keyword evidence="5" id="KW-0539">Nucleus</keyword>
<dbReference type="PROSITE" id="PS51032">
    <property type="entry name" value="AP2_ERF"/>
    <property type="match status" value="1"/>
</dbReference>
<dbReference type="eggNOG" id="ENOG502R7AV">
    <property type="taxonomic scope" value="Eukaryota"/>
</dbReference>
<feature type="region of interest" description="Disordered" evidence="6">
    <location>
        <begin position="170"/>
        <end position="199"/>
    </location>
</feature>
<comment type="subcellular location">
    <subcellularLocation>
        <location evidence="1">Nucleus</location>
    </subcellularLocation>
</comment>
<proteinExistence type="predicted"/>
<feature type="compositionally biased region" description="Acidic residues" evidence="6">
    <location>
        <begin position="32"/>
        <end position="44"/>
    </location>
</feature>
<evidence type="ECO:0000256" key="3">
    <source>
        <dbReference type="ARBA" id="ARBA00023125"/>
    </source>
</evidence>
<dbReference type="GO" id="GO:0003700">
    <property type="term" value="F:DNA-binding transcription factor activity"/>
    <property type="evidence" value="ECO:0007669"/>
    <property type="project" value="InterPro"/>
</dbReference>
<dbReference type="InterPro" id="IPR050913">
    <property type="entry name" value="AP2/ERF_ERF"/>
</dbReference>
<accession>A0A1S2YXJ4</accession>
<dbReference type="Proteomes" id="UP000087171">
    <property type="component" value="Chromosome Ca8"/>
</dbReference>
<evidence type="ECO:0000256" key="6">
    <source>
        <dbReference type="SAM" id="MobiDB-lite"/>
    </source>
</evidence>
<reference evidence="9" key="2">
    <citation type="submission" date="2025-08" db="UniProtKB">
        <authorList>
            <consortium name="RefSeq"/>
        </authorList>
    </citation>
    <scope>IDENTIFICATION</scope>
    <source>
        <tissue evidence="9">Etiolated seedlings</tissue>
    </source>
</reference>
<dbReference type="SMART" id="SM00380">
    <property type="entry name" value="AP2"/>
    <property type="match status" value="1"/>
</dbReference>
<feature type="compositionally biased region" description="Polar residues" evidence="6">
    <location>
        <begin position="186"/>
        <end position="199"/>
    </location>
</feature>
<keyword evidence="4" id="KW-0804">Transcription</keyword>
<keyword evidence="2" id="KW-0805">Transcription regulation</keyword>